<feature type="domain" description="Spore germination protein N-terminal" evidence="10">
    <location>
        <begin position="32"/>
        <end position="203"/>
    </location>
</feature>
<keyword evidence="6" id="KW-0564">Palmitate</keyword>
<gene>
    <name evidence="11" type="ORF">CHR53_11805</name>
</gene>
<evidence type="ECO:0000256" key="6">
    <source>
        <dbReference type="ARBA" id="ARBA00023139"/>
    </source>
</evidence>
<evidence type="ECO:0000259" key="9">
    <source>
        <dbReference type="Pfam" id="PF05504"/>
    </source>
</evidence>
<dbReference type="Gene3D" id="3.30.300.210">
    <property type="entry name" value="Nutrient germinant receptor protein C, domain 3"/>
    <property type="match status" value="1"/>
</dbReference>
<dbReference type="OrthoDB" id="9816067at2"/>
<evidence type="ECO:0000256" key="3">
    <source>
        <dbReference type="ARBA" id="ARBA00022544"/>
    </source>
</evidence>
<protein>
    <recommendedName>
        <fullName evidence="13">Ger(X)C family spore germination protein</fullName>
    </recommendedName>
</protein>
<evidence type="ECO:0000256" key="4">
    <source>
        <dbReference type="ARBA" id="ARBA00022729"/>
    </source>
</evidence>
<dbReference type="GO" id="GO:0009847">
    <property type="term" value="P:spore germination"/>
    <property type="evidence" value="ECO:0007669"/>
    <property type="project" value="InterPro"/>
</dbReference>
<feature type="chain" id="PRO_5039191267" description="Ger(X)C family spore germination protein" evidence="8">
    <location>
        <begin position="28"/>
        <end position="399"/>
    </location>
</feature>
<dbReference type="Pfam" id="PF05504">
    <property type="entry name" value="Spore_GerAC"/>
    <property type="match status" value="1"/>
</dbReference>
<dbReference type="STRING" id="1193713.GCA_001636315_04788"/>
<dbReference type="Pfam" id="PF25198">
    <property type="entry name" value="Spore_GerAC_N"/>
    <property type="match status" value="1"/>
</dbReference>
<keyword evidence="3" id="KW-0309">Germination</keyword>
<dbReference type="InterPro" id="IPR057336">
    <property type="entry name" value="GerAC_N"/>
</dbReference>
<evidence type="ECO:0000256" key="2">
    <source>
        <dbReference type="ARBA" id="ARBA00007886"/>
    </source>
</evidence>
<accession>A0A3T0HXT6</accession>
<evidence type="ECO:0000259" key="10">
    <source>
        <dbReference type="Pfam" id="PF25198"/>
    </source>
</evidence>
<comment type="subcellular location">
    <subcellularLocation>
        <location evidence="1">Membrane</location>
        <topology evidence="1">Lipid-anchor</topology>
    </subcellularLocation>
</comment>
<proteinExistence type="inferred from homology"/>
<dbReference type="PANTHER" id="PTHR35789">
    <property type="entry name" value="SPORE GERMINATION PROTEIN B3"/>
    <property type="match status" value="1"/>
</dbReference>
<keyword evidence="12" id="KW-1185">Reference proteome</keyword>
<keyword evidence="7" id="KW-0449">Lipoprotein</keyword>
<dbReference type="Gene3D" id="6.20.190.10">
    <property type="entry name" value="Nutrient germinant receptor protein C, domain 1"/>
    <property type="match status" value="1"/>
</dbReference>
<keyword evidence="5" id="KW-0472">Membrane</keyword>
<evidence type="ECO:0000313" key="11">
    <source>
        <dbReference type="EMBL" id="AZU61911.1"/>
    </source>
</evidence>
<evidence type="ECO:0000256" key="8">
    <source>
        <dbReference type="SAM" id="SignalP"/>
    </source>
</evidence>
<dbReference type="InterPro" id="IPR008844">
    <property type="entry name" value="Spore_GerAC-like"/>
</dbReference>
<organism evidence="11 12">
    <name type="scientific">Neobacillus mesonae</name>
    <dbReference type="NCBI Taxonomy" id="1193713"/>
    <lineage>
        <taxon>Bacteria</taxon>
        <taxon>Bacillati</taxon>
        <taxon>Bacillota</taxon>
        <taxon>Bacilli</taxon>
        <taxon>Bacillales</taxon>
        <taxon>Bacillaceae</taxon>
        <taxon>Neobacillus</taxon>
    </lineage>
</organism>
<comment type="similarity">
    <text evidence="2">Belongs to the GerABKC lipoprotein family.</text>
</comment>
<dbReference type="InterPro" id="IPR046953">
    <property type="entry name" value="Spore_GerAC-like_C"/>
</dbReference>
<reference evidence="11 12" key="1">
    <citation type="submission" date="2017-07" db="EMBL/GenBank/DDBJ databases">
        <title>The complete genome sequence of Bacillus mesonae strain H20-5, an efficient strain improving plant abiotic stress resistance.</title>
        <authorList>
            <person name="Kim S.Y."/>
            <person name="Song H."/>
            <person name="Sang M.K."/>
            <person name="Weon H.-Y."/>
            <person name="Song J."/>
        </authorList>
    </citation>
    <scope>NUCLEOTIDE SEQUENCE [LARGE SCALE GENOMIC DNA]</scope>
    <source>
        <strain evidence="11 12">H20-5</strain>
    </source>
</reference>
<feature type="domain" description="Spore germination GerAC-like C-terminal" evidence="9">
    <location>
        <begin position="222"/>
        <end position="387"/>
    </location>
</feature>
<sequence>MRCKFRAIKKAFTIFLLFGLTSTFLTGCWDCAEVNDLALILAAGIDKGKNENIELSALIFIPSPQQSGQESGISSGSSSGKSFVRSAEGETVADAMARLQEALTREIFWGQNEVLLIGEKLAQEGINDQIDFWMRHSEPRIRADVFVSKGEAKTVLKAMPQLEQDASKQLRKIVKTHIGIKVTVKDLSQMLSGASDAAVLPWVVNLSRSQMDTTKKVVPVISGAAIFKQGKLAGILSDKETRGILWPRNEIKHGVITISFKTEKGYVSLNLLRSKSELVPSIKKGKWRMHIKTKADLEVIQNTTKLNLFDPTVVKKVQQKIEYEIEQRERSAFSEVQNQLKADIFGFADEFERAFPQIWKQKKNQWNEIFPDVAVSFDTKVKIKRTGMAKEKRIRGVER</sequence>
<dbReference type="RefSeq" id="WP_127486643.1">
    <property type="nucleotide sequence ID" value="NZ_CP022572.1"/>
</dbReference>
<dbReference type="AlphaFoldDB" id="A0A3T0HXT6"/>
<dbReference type="KEGG" id="nmk:CHR53_11805"/>
<dbReference type="PANTHER" id="PTHR35789:SF1">
    <property type="entry name" value="SPORE GERMINATION PROTEIN B3"/>
    <property type="match status" value="1"/>
</dbReference>
<name>A0A3T0HXT6_9BACI</name>
<dbReference type="EMBL" id="CP022572">
    <property type="protein sequence ID" value="AZU61911.1"/>
    <property type="molecule type" value="Genomic_DNA"/>
</dbReference>
<dbReference type="NCBIfam" id="TIGR02887">
    <property type="entry name" value="spore_ger_x_C"/>
    <property type="match status" value="1"/>
</dbReference>
<evidence type="ECO:0000256" key="1">
    <source>
        <dbReference type="ARBA" id="ARBA00004635"/>
    </source>
</evidence>
<dbReference type="PROSITE" id="PS51257">
    <property type="entry name" value="PROKAR_LIPOPROTEIN"/>
    <property type="match status" value="1"/>
</dbReference>
<evidence type="ECO:0008006" key="13">
    <source>
        <dbReference type="Google" id="ProtNLM"/>
    </source>
</evidence>
<evidence type="ECO:0000313" key="12">
    <source>
        <dbReference type="Proteomes" id="UP000282892"/>
    </source>
</evidence>
<dbReference type="GO" id="GO:0016020">
    <property type="term" value="C:membrane"/>
    <property type="evidence" value="ECO:0007669"/>
    <property type="project" value="UniProtKB-SubCell"/>
</dbReference>
<feature type="signal peptide" evidence="8">
    <location>
        <begin position="1"/>
        <end position="27"/>
    </location>
</feature>
<dbReference type="Proteomes" id="UP000282892">
    <property type="component" value="Chromosome"/>
</dbReference>
<keyword evidence="4 8" id="KW-0732">Signal</keyword>
<dbReference type="InterPro" id="IPR038501">
    <property type="entry name" value="Spore_GerAC_C_sf"/>
</dbReference>
<evidence type="ECO:0000256" key="5">
    <source>
        <dbReference type="ARBA" id="ARBA00023136"/>
    </source>
</evidence>
<evidence type="ECO:0000256" key="7">
    <source>
        <dbReference type="ARBA" id="ARBA00023288"/>
    </source>
</evidence>